<evidence type="ECO:0000313" key="3">
    <source>
        <dbReference type="Proteomes" id="UP000194632"/>
    </source>
</evidence>
<dbReference type="Proteomes" id="UP000194632">
    <property type="component" value="Unassembled WGS sequence"/>
</dbReference>
<dbReference type="AlphaFoldDB" id="A0A2C9ZKT1"/>
<gene>
    <name evidence="2" type="ORF">CA982_00265</name>
</gene>
<protein>
    <submittedName>
        <fullName evidence="2">Glyoxalase</fullName>
    </submittedName>
</protein>
<dbReference type="InterPro" id="IPR037523">
    <property type="entry name" value="VOC_core"/>
</dbReference>
<evidence type="ECO:0000313" key="2">
    <source>
        <dbReference type="EMBL" id="OUC80846.1"/>
    </source>
</evidence>
<dbReference type="STRING" id="417102.CA982_00265"/>
<proteinExistence type="predicted"/>
<dbReference type="RefSeq" id="WP_086533358.1">
    <property type="nucleotide sequence ID" value="NZ_NGFO01000001.1"/>
</dbReference>
<dbReference type="SUPFAM" id="SSF54593">
    <property type="entry name" value="Glyoxalase/Bleomycin resistance protein/Dihydroxybiphenyl dioxygenase"/>
    <property type="match status" value="1"/>
</dbReference>
<dbReference type="InterPro" id="IPR004360">
    <property type="entry name" value="Glyas_Fos-R_dOase_dom"/>
</dbReference>
<sequence>MTVTSVYPVLMSTDVAAASTFYQQVLDFDVTFSADWYVSLRTGVFELALVDAAHPTIPDGHRRPAAGVLVNIEVDDVDALYQRLTDEHGLRPVLDLRDEDFGQRHVIVEGPDGVLLDCIQPITPVGEFADAYVAGASEE</sequence>
<evidence type="ECO:0000259" key="1">
    <source>
        <dbReference type="PROSITE" id="PS51819"/>
    </source>
</evidence>
<dbReference type="OrthoDB" id="9798201at2"/>
<keyword evidence="3" id="KW-1185">Reference proteome</keyword>
<dbReference type="Gene3D" id="3.30.720.110">
    <property type="match status" value="1"/>
</dbReference>
<feature type="domain" description="VOC" evidence="1">
    <location>
        <begin position="4"/>
        <end position="121"/>
    </location>
</feature>
<name>A0A2C9ZKT1_9ACTN</name>
<organism evidence="2 3">
    <name type="scientific">Gordonia lacunae</name>
    <dbReference type="NCBI Taxonomy" id="417102"/>
    <lineage>
        <taxon>Bacteria</taxon>
        <taxon>Bacillati</taxon>
        <taxon>Actinomycetota</taxon>
        <taxon>Actinomycetes</taxon>
        <taxon>Mycobacteriales</taxon>
        <taxon>Gordoniaceae</taxon>
        <taxon>Gordonia</taxon>
    </lineage>
</organism>
<dbReference type="EMBL" id="NGFO01000001">
    <property type="protein sequence ID" value="OUC80846.1"/>
    <property type="molecule type" value="Genomic_DNA"/>
</dbReference>
<dbReference type="PROSITE" id="PS51819">
    <property type="entry name" value="VOC"/>
    <property type="match status" value="1"/>
</dbReference>
<dbReference type="Pfam" id="PF00903">
    <property type="entry name" value="Glyoxalase"/>
    <property type="match status" value="1"/>
</dbReference>
<comment type="caution">
    <text evidence="2">The sequence shown here is derived from an EMBL/GenBank/DDBJ whole genome shotgun (WGS) entry which is preliminary data.</text>
</comment>
<dbReference type="InterPro" id="IPR029068">
    <property type="entry name" value="Glyas_Bleomycin-R_OHBP_Dase"/>
</dbReference>
<reference evidence="2 3" key="1">
    <citation type="submission" date="2017-05" db="EMBL/GenBank/DDBJ databases">
        <title>Biotechnological potential of actinobacteria isolated from South African environments.</title>
        <authorList>
            <person name="Le Roes-Hill M."/>
            <person name="Prins A."/>
            <person name="Durrell K.A."/>
        </authorList>
    </citation>
    <scope>NUCLEOTIDE SEQUENCE [LARGE SCALE GENOMIC DNA]</scope>
    <source>
        <strain evidence="2">BS2</strain>
    </source>
</reference>
<dbReference type="Gene3D" id="3.30.720.120">
    <property type="match status" value="1"/>
</dbReference>
<accession>A0A2C9ZKT1</accession>